<sequence>MKNYLKKLAALSIIGLGVLSCDSEQADVIEVQESSISVEEIQLSDEADLISEEVTNIVEDVYASDEISALSRGPYNSDYLPDCVTITTVVTDTTVEKTIEFEDGCELPNGNVVSGTIKLSYARDMELMTKTLNFSLENFVFNDVSIEGSSSIIRTRSNGNGNPQSEATANFEAEWPDGTSASFSGTRTREWIEGYGTGFWGDNVFLITGNRTFTNREGTTYSKEILVPLRRELACRFIVSGVLEISRGDVTATLDFGDGTCDSKGILTNADGESQEINLRRFR</sequence>
<organism evidence="1 2">
    <name type="scientific">Leptobacterium flavescens</name>
    <dbReference type="NCBI Taxonomy" id="472055"/>
    <lineage>
        <taxon>Bacteria</taxon>
        <taxon>Pseudomonadati</taxon>
        <taxon>Bacteroidota</taxon>
        <taxon>Flavobacteriia</taxon>
        <taxon>Flavobacteriales</taxon>
        <taxon>Flavobacteriaceae</taxon>
        <taxon>Leptobacterium</taxon>
    </lineage>
</organism>
<dbReference type="PROSITE" id="PS51257">
    <property type="entry name" value="PROKAR_LIPOPROTEIN"/>
    <property type="match status" value="1"/>
</dbReference>
<dbReference type="Proteomes" id="UP000468581">
    <property type="component" value="Unassembled WGS sequence"/>
</dbReference>
<dbReference type="RefSeq" id="WP_163605425.1">
    <property type="nucleotide sequence ID" value="NZ_JAABOO010000001.1"/>
</dbReference>
<comment type="caution">
    <text evidence="1">The sequence shown here is derived from an EMBL/GenBank/DDBJ whole genome shotgun (WGS) entry which is preliminary data.</text>
</comment>
<evidence type="ECO:0008006" key="3">
    <source>
        <dbReference type="Google" id="ProtNLM"/>
    </source>
</evidence>
<proteinExistence type="predicted"/>
<dbReference type="EMBL" id="JAABOO010000001">
    <property type="protein sequence ID" value="NER12400.1"/>
    <property type="molecule type" value="Genomic_DNA"/>
</dbReference>
<protein>
    <recommendedName>
        <fullName evidence="3">Lipoprotein</fullName>
    </recommendedName>
</protein>
<evidence type="ECO:0000313" key="2">
    <source>
        <dbReference type="Proteomes" id="UP000468581"/>
    </source>
</evidence>
<dbReference type="AlphaFoldDB" id="A0A6P0UJ42"/>
<name>A0A6P0UJ42_9FLAO</name>
<evidence type="ECO:0000313" key="1">
    <source>
        <dbReference type="EMBL" id="NER12400.1"/>
    </source>
</evidence>
<keyword evidence="2" id="KW-1185">Reference proteome</keyword>
<gene>
    <name evidence="1" type="ORF">GWK08_03020</name>
</gene>
<accession>A0A6P0UJ42</accession>
<reference evidence="1 2" key="1">
    <citation type="submission" date="2020-01" db="EMBL/GenBank/DDBJ databases">
        <title>Leptobacterium flavescens.</title>
        <authorList>
            <person name="Wang G."/>
        </authorList>
    </citation>
    <scope>NUCLEOTIDE SEQUENCE [LARGE SCALE GENOMIC DNA]</scope>
    <source>
        <strain evidence="1 2">KCTC 22160</strain>
    </source>
</reference>